<feature type="signal peptide" evidence="1">
    <location>
        <begin position="1"/>
        <end position="20"/>
    </location>
</feature>
<evidence type="ECO:0000256" key="1">
    <source>
        <dbReference type="SAM" id="SignalP"/>
    </source>
</evidence>
<dbReference type="EMBL" id="CAAALY010117779">
    <property type="protein sequence ID" value="VEL31018.1"/>
    <property type="molecule type" value="Genomic_DNA"/>
</dbReference>
<sequence length="108" mass="11796">MRFLFLHIFLNFFISPASLSLYLPINAAIGTSASGLSVASSRLLTHREAVLQFLSTCPSLTDMEAWSQWRAGGTGSDSSVGPLFQRWGDLDNFLLESGPAIGKRTLIF</sequence>
<dbReference type="AlphaFoldDB" id="A0A3S5CLJ2"/>
<dbReference type="Proteomes" id="UP000784294">
    <property type="component" value="Unassembled WGS sequence"/>
</dbReference>
<accession>A0A3S5CLJ2</accession>
<organism evidence="2 3">
    <name type="scientific">Protopolystoma xenopodis</name>
    <dbReference type="NCBI Taxonomy" id="117903"/>
    <lineage>
        <taxon>Eukaryota</taxon>
        <taxon>Metazoa</taxon>
        <taxon>Spiralia</taxon>
        <taxon>Lophotrochozoa</taxon>
        <taxon>Platyhelminthes</taxon>
        <taxon>Monogenea</taxon>
        <taxon>Polyopisthocotylea</taxon>
        <taxon>Polystomatidea</taxon>
        <taxon>Polystomatidae</taxon>
        <taxon>Protopolystoma</taxon>
    </lineage>
</organism>
<evidence type="ECO:0008006" key="4">
    <source>
        <dbReference type="Google" id="ProtNLM"/>
    </source>
</evidence>
<comment type="caution">
    <text evidence="2">The sequence shown here is derived from an EMBL/GenBank/DDBJ whole genome shotgun (WGS) entry which is preliminary data.</text>
</comment>
<reference evidence="2" key="1">
    <citation type="submission" date="2018-11" db="EMBL/GenBank/DDBJ databases">
        <authorList>
            <consortium name="Pathogen Informatics"/>
        </authorList>
    </citation>
    <scope>NUCLEOTIDE SEQUENCE</scope>
</reference>
<gene>
    <name evidence="2" type="ORF">PXEA_LOCUS24458</name>
</gene>
<name>A0A3S5CLJ2_9PLAT</name>
<evidence type="ECO:0000313" key="3">
    <source>
        <dbReference type="Proteomes" id="UP000784294"/>
    </source>
</evidence>
<feature type="chain" id="PRO_5018552139" description="Secreted protein" evidence="1">
    <location>
        <begin position="21"/>
        <end position="108"/>
    </location>
</feature>
<keyword evidence="3" id="KW-1185">Reference proteome</keyword>
<proteinExistence type="predicted"/>
<evidence type="ECO:0000313" key="2">
    <source>
        <dbReference type="EMBL" id="VEL31018.1"/>
    </source>
</evidence>
<keyword evidence="1" id="KW-0732">Signal</keyword>
<protein>
    <recommendedName>
        <fullName evidence="4">Secreted protein</fullName>
    </recommendedName>
</protein>